<dbReference type="VEuPathDB" id="VectorBase:AMAM022834"/>
<sequence length="457" mass="50780">MLRVLLRARLPNFEVWGIQLMLKLVTAMLGDGQARCVQTAALDLLEEACYERTYLEELVYSWPRLDRLGPRGKMVMMRFYSIPRGINHPEAHTEQELEQWVAVYNEQYVLLVESDTHAHLTQHIRTEDGTYSRRHMASSAPGESTAAGAPNLAPHLYGQLVQTSKGFSQLLNHGRLLELAERVRVGQCNNEQDCLRLKAALWALCHTCTSKEANEYVGEHLPWLLPHLVQLVRTADVYSIRATALGGLCLVASTAQGADALRTLGWVSVRHDRNTHWPVNEPGGWEAAVPVASSTGNESDGGDVPGRRRHSFASTEDDSTANSFSFLASTGLVSVTGGDLSPIPSTSHLAGSDEREVVSGRKQHRQLFHVRRPLLSSSSADMTDSEDVPMQLESGERLFSSFRTSTIRSLDRKYHRLSLQHYSLSEDGHYPSVKAKASLFPTTPNTQGPCFVGKLWE</sequence>
<name>A0A182TAC6_9DIPT</name>
<proteinExistence type="predicted"/>
<dbReference type="Pfam" id="PF14663">
    <property type="entry name" value="RasGEF_N_2"/>
    <property type="match status" value="1"/>
</dbReference>
<dbReference type="SMART" id="SM01303">
    <property type="entry name" value="RasGEF_N_2"/>
    <property type="match status" value="1"/>
</dbReference>
<keyword evidence="4" id="KW-1185">Reference proteome</keyword>
<feature type="domain" description="Rapamycin-insensitive companion of mTOR" evidence="2">
    <location>
        <begin position="194"/>
        <end position="268"/>
    </location>
</feature>
<reference evidence="4" key="1">
    <citation type="submission" date="2013-09" db="EMBL/GenBank/DDBJ databases">
        <title>The Genome Sequence of Anopheles maculatus species B.</title>
        <authorList>
            <consortium name="The Broad Institute Genomics Platform"/>
            <person name="Neafsey D.E."/>
            <person name="Besansky N."/>
            <person name="Howell P."/>
            <person name="Walton C."/>
            <person name="Young S.K."/>
            <person name="Zeng Q."/>
            <person name="Gargeya S."/>
            <person name="Fitzgerald M."/>
            <person name="Haas B."/>
            <person name="Abouelleil A."/>
            <person name="Allen A.W."/>
            <person name="Alvarado L."/>
            <person name="Arachchi H.M."/>
            <person name="Berlin A.M."/>
            <person name="Chapman S.B."/>
            <person name="Gainer-Dewar J."/>
            <person name="Goldberg J."/>
            <person name="Griggs A."/>
            <person name="Gujja S."/>
            <person name="Hansen M."/>
            <person name="Howarth C."/>
            <person name="Imamovic A."/>
            <person name="Ireland A."/>
            <person name="Larimer J."/>
            <person name="McCowan C."/>
            <person name="Murphy C."/>
            <person name="Pearson M."/>
            <person name="Poon T.W."/>
            <person name="Priest M."/>
            <person name="Roberts A."/>
            <person name="Saif S."/>
            <person name="Shea T."/>
            <person name="Sisk P."/>
            <person name="Sykes S."/>
            <person name="Wortman J."/>
            <person name="Nusbaum C."/>
            <person name="Birren B."/>
        </authorList>
    </citation>
    <scope>NUCLEOTIDE SEQUENCE [LARGE SCALE GENOMIC DNA]</scope>
    <source>
        <strain evidence="4">maculatus3</strain>
    </source>
</reference>
<dbReference type="InterPro" id="IPR029453">
    <property type="entry name" value="Rictor_IV"/>
</dbReference>
<organism evidence="3 4">
    <name type="scientific">Anopheles maculatus</name>
    <dbReference type="NCBI Taxonomy" id="74869"/>
    <lineage>
        <taxon>Eukaryota</taxon>
        <taxon>Metazoa</taxon>
        <taxon>Ecdysozoa</taxon>
        <taxon>Arthropoda</taxon>
        <taxon>Hexapoda</taxon>
        <taxon>Insecta</taxon>
        <taxon>Pterygota</taxon>
        <taxon>Neoptera</taxon>
        <taxon>Endopterygota</taxon>
        <taxon>Diptera</taxon>
        <taxon>Nematocera</taxon>
        <taxon>Culicoidea</taxon>
        <taxon>Culicidae</taxon>
        <taxon>Anophelinae</taxon>
        <taxon>Anopheles</taxon>
        <taxon>Anopheles maculatus group</taxon>
    </lineage>
</organism>
<dbReference type="PANTHER" id="PTHR13298:SF11">
    <property type="entry name" value="RAPAMYCIN-INSENSITIVE COMPANION OF MTOR"/>
    <property type="match status" value="1"/>
</dbReference>
<dbReference type="Pfam" id="PF14668">
    <property type="entry name" value="RICTOR_V"/>
    <property type="match status" value="1"/>
</dbReference>
<dbReference type="SMART" id="SM01310">
    <property type="entry name" value="RICTOR_V"/>
    <property type="match status" value="1"/>
</dbReference>
<evidence type="ECO:0000256" key="1">
    <source>
        <dbReference type="SAM" id="MobiDB-lite"/>
    </source>
</evidence>
<dbReference type="GO" id="GO:0031932">
    <property type="term" value="C:TORC2 complex"/>
    <property type="evidence" value="ECO:0007669"/>
    <property type="project" value="InterPro"/>
</dbReference>
<feature type="region of interest" description="Disordered" evidence="1">
    <location>
        <begin position="292"/>
        <end position="317"/>
    </location>
</feature>
<evidence type="ECO:0000259" key="2">
    <source>
        <dbReference type="SMART" id="SM01310"/>
    </source>
</evidence>
<dbReference type="PANTHER" id="PTHR13298">
    <property type="entry name" value="CYTOSOLIC REGULATOR PIANISSIMO"/>
    <property type="match status" value="1"/>
</dbReference>
<dbReference type="Proteomes" id="UP000075901">
    <property type="component" value="Unassembled WGS sequence"/>
</dbReference>
<dbReference type="AlphaFoldDB" id="A0A182TAC6"/>
<dbReference type="InterPro" id="IPR029452">
    <property type="entry name" value="RICTOR_V"/>
</dbReference>
<dbReference type="InterPro" id="IPR028268">
    <property type="entry name" value="Pianissimo_fam"/>
</dbReference>
<protein>
    <recommendedName>
        <fullName evidence="2">Rapamycin-insensitive companion of mTOR domain-containing protein</fullName>
    </recommendedName>
</protein>
<dbReference type="GO" id="GO:0043539">
    <property type="term" value="F:protein serine/threonine kinase activator activity"/>
    <property type="evidence" value="ECO:0007669"/>
    <property type="project" value="TreeGrafter"/>
</dbReference>
<evidence type="ECO:0000313" key="3">
    <source>
        <dbReference type="EnsemblMetazoa" id="AMAM022834-PA"/>
    </source>
</evidence>
<dbReference type="GO" id="GO:0038203">
    <property type="term" value="P:TORC2 signaling"/>
    <property type="evidence" value="ECO:0007669"/>
    <property type="project" value="TreeGrafter"/>
</dbReference>
<dbReference type="EnsemblMetazoa" id="AMAM022834-RA">
    <property type="protein sequence ID" value="AMAM022834-PA"/>
    <property type="gene ID" value="AMAM022834"/>
</dbReference>
<reference evidence="3" key="2">
    <citation type="submission" date="2020-05" db="UniProtKB">
        <authorList>
            <consortium name="EnsemblMetazoa"/>
        </authorList>
    </citation>
    <scope>IDENTIFICATION</scope>
    <source>
        <strain evidence="3">maculatus3</strain>
    </source>
</reference>
<evidence type="ECO:0000313" key="4">
    <source>
        <dbReference type="Proteomes" id="UP000075901"/>
    </source>
</evidence>
<dbReference type="GO" id="GO:0051897">
    <property type="term" value="P:positive regulation of phosphatidylinositol 3-kinase/protein kinase B signal transduction"/>
    <property type="evidence" value="ECO:0007669"/>
    <property type="project" value="TreeGrafter"/>
</dbReference>
<accession>A0A182TAC6</accession>